<evidence type="ECO:0000313" key="2">
    <source>
        <dbReference type="EMBL" id="ASJ76355.1"/>
    </source>
</evidence>
<proteinExistence type="predicted"/>
<protein>
    <submittedName>
        <fullName evidence="2">Uncharacterized protein</fullName>
    </submittedName>
</protein>
<evidence type="ECO:0000256" key="1">
    <source>
        <dbReference type="SAM" id="Phobius"/>
    </source>
</evidence>
<organism evidence="2 3">
    <name type="scientific">Granulosicoccus antarcticus IMCC3135</name>
    <dbReference type="NCBI Taxonomy" id="1192854"/>
    <lineage>
        <taxon>Bacteria</taxon>
        <taxon>Pseudomonadati</taxon>
        <taxon>Pseudomonadota</taxon>
        <taxon>Gammaproteobacteria</taxon>
        <taxon>Chromatiales</taxon>
        <taxon>Granulosicoccaceae</taxon>
        <taxon>Granulosicoccus</taxon>
    </lineage>
</organism>
<accession>A0A2Z2P0R8</accession>
<keyword evidence="1" id="KW-1133">Transmembrane helix</keyword>
<dbReference type="KEGG" id="gai:IMCC3135_31540"/>
<keyword evidence="3" id="KW-1185">Reference proteome</keyword>
<dbReference type="EMBL" id="CP018632">
    <property type="protein sequence ID" value="ASJ76355.1"/>
    <property type="molecule type" value="Genomic_DNA"/>
</dbReference>
<feature type="transmembrane region" description="Helical" evidence="1">
    <location>
        <begin position="24"/>
        <end position="44"/>
    </location>
</feature>
<gene>
    <name evidence="2" type="ORF">IMCC3135_31540</name>
</gene>
<keyword evidence="1" id="KW-0472">Membrane</keyword>
<dbReference type="Proteomes" id="UP000250079">
    <property type="component" value="Chromosome"/>
</dbReference>
<dbReference type="AlphaFoldDB" id="A0A2Z2P0R8"/>
<name>A0A2Z2P0R8_9GAMM</name>
<reference evidence="2 3" key="1">
    <citation type="submission" date="2016-12" db="EMBL/GenBank/DDBJ databases">
        <authorList>
            <person name="Song W.-J."/>
            <person name="Kurnit D.M."/>
        </authorList>
    </citation>
    <scope>NUCLEOTIDE SEQUENCE [LARGE SCALE GENOMIC DNA]</scope>
    <source>
        <strain evidence="2 3">IMCC3135</strain>
    </source>
</reference>
<keyword evidence="1" id="KW-0812">Transmembrane</keyword>
<sequence>MGTLVVCSGGTALLSHKGSSLHRLSGLVFIVSMLMMGLIVAAGARLESGSISSLGIHANENHAPQGNVPPREAYFVFAALALIAMILDINQRPQDPVASQTKRTS</sequence>
<feature type="transmembrane region" description="Helical" evidence="1">
    <location>
        <begin position="73"/>
        <end position="90"/>
    </location>
</feature>
<evidence type="ECO:0000313" key="3">
    <source>
        <dbReference type="Proteomes" id="UP000250079"/>
    </source>
</evidence>